<reference evidence="3" key="1">
    <citation type="submission" date="2017-04" db="EMBL/GenBank/DDBJ databases">
        <authorList>
            <person name="Abreu V.A."/>
            <person name="Popin R.V."/>
            <person name="Rigonato J."/>
            <person name="Andreote A.P."/>
            <person name="Schaker P.C."/>
            <person name="Hoff-Risseti C."/>
            <person name="Alvarenga D.O."/>
            <person name="Varani A.M."/>
            <person name="Fiore M.F."/>
        </authorList>
    </citation>
    <scope>NUCLEOTIDE SEQUENCE [LARGE SCALE GENOMIC DNA]</scope>
    <source>
        <strain evidence="3">CENA303</strain>
    </source>
</reference>
<evidence type="ECO:0000313" key="2">
    <source>
        <dbReference type="EMBL" id="OSO89711.1"/>
    </source>
</evidence>
<dbReference type="AlphaFoldDB" id="A0A1X4G598"/>
<organism evidence="2 3">
    <name type="scientific">Cylindrospermopsis raciborskii CENA303</name>
    <dbReference type="NCBI Taxonomy" id="1170769"/>
    <lineage>
        <taxon>Bacteria</taxon>
        <taxon>Bacillati</taxon>
        <taxon>Cyanobacteriota</taxon>
        <taxon>Cyanophyceae</taxon>
        <taxon>Nostocales</taxon>
        <taxon>Aphanizomenonaceae</taxon>
        <taxon>Cylindrospermopsis</taxon>
    </lineage>
</organism>
<keyword evidence="1" id="KW-1133">Transmembrane helix</keyword>
<sequence length="61" mass="6613">MISITVKKNGARMAIAVISTVLGWVLITVIGIGTIDWFVLSVHNLYNRILISMIDSGNSPV</sequence>
<comment type="caution">
    <text evidence="2">The sequence shown here is derived from an EMBL/GenBank/DDBJ whole genome shotgun (WGS) entry which is preliminary data.</text>
</comment>
<accession>A0A1X4G598</accession>
<dbReference type="EMBL" id="NBYN01000054">
    <property type="protein sequence ID" value="OSO89711.1"/>
    <property type="molecule type" value="Genomic_DNA"/>
</dbReference>
<keyword evidence="1" id="KW-0812">Transmembrane</keyword>
<gene>
    <name evidence="2" type="ORF">B7O87_11180</name>
</gene>
<dbReference type="RefSeq" id="WP_085728602.1">
    <property type="nucleotide sequence ID" value="NZ_NBYN01000054.1"/>
</dbReference>
<dbReference type="Proteomes" id="UP000192997">
    <property type="component" value="Unassembled WGS sequence"/>
</dbReference>
<protein>
    <submittedName>
        <fullName evidence="2">Uncharacterized protein</fullName>
    </submittedName>
</protein>
<keyword evidence="1" id="KW-0472">Membrane</keyword>
<evidence type="ECO:0000313" key="3">
    <source>
        <dbReference type="Proteomes" id="UP000192997"/>
    </source>
</evidence>
<proteinExistence type="predicted"/>
<evidence type="ECO:0000256" key="1">
    <source>
        <dbReference type="SAM" id="Phobius"/>
    </source>
</evidence>
<feature type="transmembrane region" description="Helical" evidence="1">
    <location>
        <begin position="12"/>
        <end position="40"/>
    </location>
</feature>
<name>A0A1X4G598_9CYAN</name>